<organism evidence="1">
    <name type="scientific">marine sediment metagenome</name>
    <dbReference type="NCBI Taxonomy" id="412755"/>
    <lineage>
        <taxon>unclassified sequences</taxon>
        <taxon>metagenomes</taxon>
        <taxon>ecological metagenomes</taxon>
    </lineage>
</organism>
<dbReference type="PROSITE" id="PS51257">
    <property type="entry name" value="PROKAR_LIPOPROTEIN"/>
    <property type="match status" value="1"/>
</dbReference>
<sequence length="67" mass="7423">MKKMLLFTVIALLFGCATLFSCSNNKEAESEKGIIETFTDKTAKDVAGKILAPIEKARSVKDQQEDR</sequence>
<name>X0RIG5_9ZZZZ</name>
<gene>
    <name evidence="1" type="ORF">S01H1_17025</name>
</gene>
<feature type="non-terminal residue" evidence="1">
    <location>
        <position position="67"/>
    </location>
</feature>
<proteinExistence type="predicted"/>
<dbReference type="EMBL" id="BARS01008991">
    <property type="protein sequence ID" value="GAF68634.1"/>
    <property type="molecule type" value="Genomic_DNA"/>
</dbReference>
<dbReference type="AlphaFoldDB" id="X0RIG5"/>
<accession>X0RIG5</accession>
<reference evidence="1" key="1">
    <citation type="journal article" date="2014" name="Front. Microbiol.">
        <title>High frequency of phylogenetically diverse reductive dehalogenase-homologous genes in deep subseafloor sedimentary metagenomes.</title>
        <authorList>
            <person name="Kawai M."/>
            <person name="Futagami T."/>
            <person name="Toyoda A."/>
            <person name="Takaki Y."/>
            <person name="Nishi S."/>
            <person name="Hori S."/>
            <person name="Arai W."/>
            <person name="Tsubouchi T."/>
            <person name="Morono Y."/>
            <person name="Uchiyama I."/>
            <person name="Ito T."/>
            <person name="Fujiyama A."/>
            <person name="Inagaki F."/>
            <person name="Takami H."/>
        </authorList>
    </citation>
    <scope>NUCLEOTIDE SEQUENCE</scope>
    <source>
        <strain evidence="1">Expedition CK06-06</strain>
    </source>
</reference>
<comment type="caution">
    <text evidence="1">The sequence shown here is derived from an EMBL/GenBank/DDBJ whole genome shotgun (WGS) entry which is preliminary data.</text>
</comment>
<evidence type="ECO:0000313" key="1">
    <source>
        <dbReference type="EMBL" id="GAF68634.1"/>
    </source>
</evidence>
<protein>
    <submittedName>
        <fullName evidence="1">Uncharacterized protein</fullName>
    </submittedName>
</protein>